<comment type="caution">
    <text evidence="2">The sequence shown here is derived from an EMBL/GenBank/DDBJ whole genome shotgun (WGS) entry which is preliminary data.</text>
</comment>
<protein>
    <submittedName>
        <fullName evidence="2">Uncharacterized protein</fullName>
    </submittedName>
</protein>
<dbReference type="EMBL" id="LCEJ01000014">
    <property type="protein sequence ID" value="KKS70760.1"/>
    <property type="molecule type" value="Genomic_DNA"/>
</dbReference>
<evidence type="ECO:0000313" key="2">
    <source>
        <dbReference type="EMBL" id="KKS70760.1"/>
    </source>
</evidence>
<gene>
    <name evidence="2" type="ORF">UV41_C0014G0014</name>
</gene>
<dbReference type="Proteomes" id="UP000034785">
    <property type="component" value="Unassembled WGS sequence"/>
</dbReference>
<sequence length="122" mass="13738">MDVGEAVVKPVTDEVGKAIESGVQSTVSGPQIDPAVQQQKQMEDQKRKAWAIKVIEWNKNLQAAQAKVRQEAQQKTLQQKQEEDSQKQKVQQYKVVEQQKRQQVMAVQQAQTRTEVKKGPGG</sequence>
<evidence type="ECO:0000313" key="3">
    <source>
        <dbReference type="Proteomes" id="UP000034785"/>
    </source>
</evidence>
<evidence type="ECO:0000256" key="1">
    <source>
        <dbReference type="SAM" id="MobiDB-lite"/>
    </source>
</evidence>
<dbReference type="AlphaFoldDB" id="A0A0G1BBK9"/>
<reference evidence="2 3" key="1">
    <citation type="journal article" date="2015" name="Nature">
        <title>rRNA introns, odd ribosomes, and small enigmatic genomes across a large radiation of phyla.</title>
        <authorList>
            <person name="Brown C.T."/>
            <person name="Hug L.A."/>
            <person name="Thomas B.C."/>
            <person name="Sharon I."/>
            <person name="Castelle C.J."/>
            <person name="Singh A."/>
            <person name="Wilkins M.J."/>
            <person name="Williams K.H."/>
            <person name="Banfield J.F."/>
        </authorList>
    </citation>
    <scope>NUCLEOTIDE SEQUENCE [LARGE SCALE GENOMIC DNA]</scope>
</reference>
<accession>A0A0G1BBK9</accession>
<proteinExistence type="predicted"/>
<feature type="region of interest" description="Disordered" evidence="1">
    <location>
        <begin position="68"/>
        <end position="89"/>
    </location>
</feature>
<name>A0A0G1BBK9_9BACT</name>
<organism evidence="2 3">
    <name type="scientific">Candidatus Daviesbacteria bacterium GW2011_GWA2_42_7</name>
    <dbReference type="NCBI Taxonomy" id="1618425"/>
    <lineage>
        <taxon>Bacteria</taxon>
        <taxon>Candidatus Daviesiibacteriota</taxon>
    </lineage>
</organism>